<accession>A0A1L7XWJ3</accession>
<protein>
    <submittedName>
        <fullName evidence="1">Uncharacterized protein</fullName>
    </submittedName>
</protein>
<evidence type="ECO:0000313" key="2">
    <source>
        <dbReference type="Proteomes" id="UP000184330"/>
    </source>
</evidence>
<name>A0A1L7XWJ3_9HELO</name>
<evidence type="ECO:0000313" key="1">
    <source>
        <dbReference type="EMBL" id="CZR69421.1"/>
    </source>
</evidence>
<organism evidence="1 2">
    <name type="scientific">Phialocephala subalpina</name>
    <dbReference type="NCBI Taxonomy" id="576137"/>
    <lineage>
        <taxon>Eukaryota</taxon>
        <taxon>Fungi</taxon>
        <taxon>Dikarya</taxon>
        <taxon>Ascomycota</taxon>
        <taxon>Pezizomycotina</taxon>
        <taxon>Leotiomycetes</taxon>
        <taxon>Helotiales</taxon>
        <taxon>Mollisiaceae</taxon>
        <taxon>Phialocephala</taxon>
        <taxon>Phialocephala fortinii species complex</taxon>
    </lineage>
</organism>
<proteinExistence type="predicted"/>
<sequence length="434" mass="49846">MTGLLDLAPEILVQIVRSVHIYPLQSDAILYKLARTCRRLYQVTEPFLYTKLVQPRRKQTRQLLRTILEKPDYAARVKTISLYLRNDEDRYRYRYHNPIIRRTHRRESDEDRENDEVLARQKEREIELFVGAYDGLGIIETSELSREQWISALKERKEAALVALLLLSLPNLDKVNIVIDSHDGAFFFSRAIIAACSSQQERVHLQHVKDVTMDPERSEDCIRTEELVPIFYLPSLERLSVFQAGLNDFEFEPPLSSCPVASIEFMDSGVAGDAAPTLFSVLKHLKHIVFQPGSPKCKFHRLIHQTEIASIGYNLHLVSATLESLDLSRLGFDESNLKSVPSLHDFPKLKKVSIQLAYIMSSENELWELMPPAIEELYLGTDGCGSLSRDDMVREVMELVLRKEEKFPELKKVVFEGGDENLRDICLTKGIEFA</sequence>
<dbReference type="OrthoDB" id="3600214at2759"/>
<dbReference type="AlphaFoldDB" id="A0A1L7XWJ3"/>
<dbReference type="EMBL" id="FJOG01000070">
    <property type="protein sequence ID" value="CZR69421.1"/>
    <property type="molecule type" value="Genomic_DNA"/>
</dbReference>
<gene>
    <name evidence="1" type="ORF">PAC_19321</name>
</gene>
<reference evidence="1 2" key="1">
    <citation type="submission" date="2016-03" db="EMBL/GenBank/DDBJ databases">
        <authorList>
            <person name="Ploux O."/>
        </authorList>
    </citation>
    <scope>NUCLEOTIDE SEQUENCE [LARGE SCALE GENOMIC DNA]</scope>
    <source>
        <strain evidence="1 2">UAMH 11012</strain>
    </source>
</reference>
<keyword evidence="2" id="KW-1185">Reference proteome</keyword>
<dbReference type="Proteomes" id="UP000184330">
    <property type="component" value="Unassembled WGS sequence"/>
</dbReference>